<keyword evidence="4" id="KW-1185">Reference proteome</keyword>
<protein>
    <submittedName>
        <fullName evidence="3">Uncharacterized protein</fullName>
    </submittedName>
</protein>
<dbReference type="PANTHER" id="PTHR38120:SF1">
    <property type="entry name" value="M PROTEIN, SEROTYPE 2.1"/>
    <property type="match status" value="1"/>
</dbReference>
<feature type="region of interest" description="Disordered" evidence="2">
    <location>
        <begin position="276"/>
        <end position="321"/>
    </location>
</feature>
<keyword evidence="1" id="KW-0175">Coiled coil</keyword>
<dbReference type="KEGG" id="ksn:43586518"/>
<feature type="compositionally biased region" description="Low complexity" evidence="2">
    <location>
        <begin position="517"/>
        <end position="528"/>
    </location>
</feature>
<feature type="compositionally biased region" description="Pro residues" evidence="2">
    <location>
        <begin position="471"/>
        <end position="483"/>
    </location>
</feature>
<reference evidence="3" key="1">
    <citation type="submission" date="2017-08" db="EMBL/GenBank/DDBJ databases">
        <authorList>
            <person name="Cuomo C."/>
            <person name="Billmyre B."/>
            <person name="Heitman J."/>
        </authorList>
    </citation>
    <scope>NUCLEOTIDE SEQUENCE</scope>
    <source>
        <strain evidence="3">CBS 12478</strain>
    </source>
</reference>
<feature type="region of interest" description="Disordered" evidence="2">
    <location>
        <begin position="341"/>
        <end position="375"/>
    </location>
</feature>
<evidence type="ECO:0000256" key="1">
    <source>
        <dbReference type="SAM" id="Coils"/>
    </source>
</evidence>
<feature type="compositionally biased region" description="Acidic residues" evidence="2">
    <location>
        <begin position="309"/>
        <end position="321"/>
    </location>
</feature>
<dbReference type="Proteomes" id="UP000322225">
    <property type="component" value="Chromosome 3"/>
</dbReference>
<feature type="compositionally biased region" description="Low complexity" evidence="2">
    <location>
        <begin position="661"/>
        <end position="675"/>
    </location>
</feature>
<sequence length="788" mass="86030">MSLGVSPSSSSPLTTHSRPLPPNRKRLSSSHTPSPRATRESTPLIETTASFPPTSLDLASVHESLRDLREHEDDEDLGGASRERLALALRAEWDKRDKLVAKVERMEQDRDRSEMEHKEMKVLVAGLQSRIEEAFSEQTRMEADLEERDDLLERLRKRVNEAERQARESHKRCVEQEKTFDIERQALQAQEEHLQKRILQIQSSSRSTPVYSEEDNIASLKDELASINLSHSTLLAKLNTITKELHDLKIVNKQLEEDNEGWEFLIRERTLNGQVKQGGGFLNQPESDDESDGPSLGAGSPSTAPGSPLEEELDEEMEELNSDLEAQSSIFDDEHHFVTNLDGKSDGLLAPPSKAKRRGRKSQGDGLAKSPASSVRGGLDLAAELGMVEGSDAGSVGRGNDAEGLRAEVKQLKEANKALTLYCSKIIDRIIAQDGFEHILSVDYKTRRGISISRSGSGASRPALKDIQPFANPPLPTVVPPSPGKKEKKKARPLSMMVRAISGSVETAPAMESAKVSPTSSAGPAPAAVTDLQQEAKSEKRARRGFSLDFRSLTFGSSASEPSRSALKPLTLSSRSSQPPAQRSSTVPPATSARKLEPHAEDEEDRRERHRMEATLKLMGIERTSPSPTIEEEPEEFRLPNGTFWSGKNVTKVQPSEPKRSSSSSSESGTATRKSGGTTPLSRLSSIFGSADPSSPADLITVPDPKTAEEALRAFDEREKEKIRALANGKAETGYTSPPKVGGARRGSAAEQEKMRTVSKSESVSTLWSMGGDSRPGSGEVVLKREGQ</sequence>
<reference evidence="3" key="2">
    <citation type="submission" date="2024-01" db="EMBL/GenBank/DDBJ databases">
        <title>Comparative genomics of Cryptococcus and Kwoniella reveals pathogenesis evolution and contrasting modes of karyotype evolution via chromosome fusion or intercentromeric recombination.</title>
        <authorList>
            <person name="Coelho M.A."/>
            <person name="David-Palma M."/>
            <person name="Shea T."/>
            <person name="Bowers K."/>
            <person name="McGinley-Smith S."/>
            <person name="Mohammad A.W."/>
            <person name="Gnirke A."/>
            <person name="Yurkov A.M."/>
            <person name="Nowrousian M."/>
            <person name="Sun S."/>
            <person name="Cuomo C.A."/>
            <person name="Heitman J."/>
        </authorList>
    </citation>
    <scope>NUCLEOTIDE SEQUENCE</scope>
    <source>
        <strain evidence="3">CBS 12478</strain>
    </source>
</reference>
<feature type="compositionally biased region" description="Polar residues" evidence="2">
    <location>
        <begin position="676"/>
        <end position="688"/>
    </location>
</feature>
<feature type="compositionally biased region" description="Polar residues" evidence="2">
    <location>
        <begin position="554"/>
        <end position="563"/>
    </location>
</feature>
<feature type="region of interest" description="Disordered" evidence="2">
    <location>
        <begin position="725"/>
        <end position="788"/>
    </location>
</feature>
<feature type="compositionally biased region" description="Polar residues" evidence="2">
    <location>
        <begin position="643"/>
        <end position="654"/>
    </location>
</feature>
<feature type="region of interest" description="Disordered" evidence="2">
    <location>
        <begin position="1"/>
        <end position="58"/>
    </location>
</feature>
<evidence type="ECO:0000256" key="2">
    <source>
        <dbReference type="SAM" id="MobiDB-lite"/>
    </source>
</evidence>
<organism evidence="3 4">
    <name type="scientific">Kwoniella shandongensis</name>
    <dbReference type="NCBI Taxonomy" id="1734106"/>
    <lineage>
        <taxon>Eukaryota</taxon>
        <taxon>Fungi</taxon>
        <taxon>Dikarya</taxon>
        <taxon>Basidiomycota</taxon>
        <taxon>Agaricomycotina</taxon>
        <taxon>Tremellomycetes</taxon>
        <taxon>Tremellales</taxon>
        <taxon>Cryptococcaceae</taxon>
        <taxon>Kwoniella</taxon>
    </lineage>
</organism>
<feature type="compositionally biased region" description="Low complexity" evidence="2">
    <location>
        <begin position="1"/>
        <end position="18"/>
    </location>
</feature>
<feature type="compositionally biased region" description="Low complexity" evidence="2">
    <location>
        <begin position="573"/>
        <end position="585"/>
    </location>
</feature>
<feature type="compositionally biased region" description="Polar residues" evidence="2">
    <location>
        <begin position="758"/>
        <end position="768"/>
    </location>
</feature>
<feature type="coiled-coil region" evidence="1">
    <location>
        <begin position="96"/>
        <end position="179"/>
    </location>
</feature>
<proteinExistence type="predicted"/>
<dbReference type="RefSeq" id="XP_031863342.1">
    <property type="nucleotide sequence ID" value="XM_032002405.1"/>
</dbReference>
<dbReference type="PANTHER" id="PTHR38120">
    <property type="entry name" value="EXPRESSED PROTEIN"/>
    <property type="match status" value="1"/>
</dbReference>
<evidence type="ECO:0000313" key="3">
    <source>
        <dbReference type="EMBL" id="WWD17221.1"/>
    </source>
</evidence>
<name>A0A5M6C5M7_9TREE</name>
<accession>A0A5M6C5M7</accession>
<evidence type="ECO:0000313" key="4">
    <source>
        <dbReference type="Proteomes" id="UP000322225"/>
    </source>
</evidence>
<dbReference type="EMBL" id="CP144053">
    <property type="protein sequence ID" value="WWD17221.1"/>
    <property type="molecule type" value="Genomic_DNA"/>
</dbReference>
<feature type="compositionally biased region" description="Polar residues" evidence="2">
    <location>
        <begin position="29"/>
        <end position="53"/>
    </location>
</feature>
<feature type="region of interest" description="Disordered" evidence="2">
    <location>
        <begin position="453"/>
        <end position="495"/>
    </location>
</feature>
<gene>
    <name evidence="3" type="ORF">CI109_101659</name>
</gene>
<dbReference type="GeneID" id="43586518"/>
<feature type="region of interest" description="Disordered" evidence="2">
    <location>
        <begin position="509"/>
        <end position="705"/>
    </location>
</feature>
<dbReference type="AlphaFoldDB" id="A0A5M6C5M7"/>
<dbReference type="OrthoDB" id="2121319at2759"/>